<protein>
    <submittedName>
        <fullName evidence="1">Uncharacterized protein</fullName>
    </submittedName>
</protein>
<dbReference type="Proteomes" id="UP000422108">
    <property type="component" value="Chromosome"/>
</dbReference>
<keyword evidence="2" id="KW-1185">Reference proteome</keyword>
<evidence type="ECO:0000313" key="1">
    <source>
        <dbReference type="EMBL" id="BBO87098.1"/>
    </source>
</evidence>
<evidence type="ECO:0000313" key="2">
    <source>
        <dbReference type="Proteomes" id="UP000422108"/>
    </source>
</evidence>
<dbReference type="AlphaFoldDB" id="A0A5K8A3W1"/>
<dbReference type="EMBL" id="AP021879">
    <property type="protein sequence ID" value="BBO87098.1"/>
    <property type="molecule type" value="Genomic_DNA"/>
</dbReference>
<organism evidence="1 2">
    <name type="scientific">Desulfosarcina ovata subsp. ovata</name>
    <dbReference type="NCBI Taxonomy" id="2752305"/>
    <lineage>
        <taxon>Bacteria</taxon>
        <taxon>Pseudomonadati</taxon>
        <taxon>Thermodesulfobacteriota</taxon>
        <taxon>Desulfobacteria</taxon>
        <taxon>Desulfobacterales</taxon>
        <taxon>Desulfosarcinaceae</taxon>
        <taxon>Desulfosarcina</taxon>
    </lineage>
</organism>
<proteinExistence type="predicted"/>
<reference evidence="1 2" key="1">
    <citation type="submission" date="2019-11" db="EMBL/GenBank/DDBJ databases">
        <title>Comparative genomics of hydrocarbon-degrading Desulfosarcina strains.</title>
        <authorList>
            <person name="Watanabe M."/>
            <person name="Kojima H."/>
            <person name="Fukui M."/>
        </authorList>
    </citation>
    <scope>NUCLEOTIDE SEQUENCE [LARGE SCALE GENOMIC DNA]</scope>
    <source>
        <strain evidence="2">oXyS1</strain>
    </source>
</reference>
<gene>
    <name evidence="1" type="ORF">DSCOOX_02780</name>
</gene>
<accession>A0A5K8A3W1</accession>
<name>A0A5K8A3W1_9BACT</name>
<sequence length="79" mass="8761">MILFQRGDQGSDIGDFEIDISSILPDTSTCFSLFCKPDVAVAPGPAGQSRKDAYIDKVVAIRKQAKGLFEDGHRYKFFM</sequence>